<dbReference type="InterPro" id="IPR008030">
    <property type="entry name" value="NmrA-like"/>
</dbReference>
<evidence type="ECO:0000256" key="3">
    <source>
        <dbReference type="SAM" id="MobiDB-lite"/>
    </source>
</evidence>
<evidence type="ECO:0000256" key="2">
    <source>
        <dbReference type="ARBA" id="ARBA00023002"/>
    </source>
</evidence>
<reference evidence="5 6" key="1">
    <citation type="submission" date="2015-09" db="EMBL/GenBank/DDBJ databases">
        <title>Host preference determinants of Valsa canker pathogens revealed by comparative genomics.</title>
        <authorList>
            <person name="Yin Z."/>
            <person name="Huang L."/>
        </authorList>
    </citation>
    <scope>NUCLEOTIDE SEQUENCE [LARGE SCALE GENOMIC DNA]</scope>
    <source>
        <strain evidence="5 6">YSFL</strain>
    </source>
</reference>
<evidence type="ECO:0000313" key="6">
    <source>
        <dbReference type="Proteomes" id="UP000284375"/>
    </source>
</evidence>
<accession>A0A423VR77</accession>
<feature type="compositionally biased region" description="Basic and acidic residues" evidence="3">
    <location>
        <begin position="411"/>
        <end position="423"/>
    </location>
</feature>
<dbReference type="PANTHER" id="PTHR47706:SF9">
    <property type="entry name" value="NMRA-LIKE DOMAIN-CONTAINING PROTEIN-RELATED"/>
    <property type="match status" value="1"/>
</dbReference>
<dbReference type="AlphaFoldDB" id="A0A423VR77"/>
<organism evidence="5 6">
    <name type="scientific">Cytospora chrysosperma</name>
    <name type="common">Cytospora canker fungus</name>
    <name type="synonym">Sphaeria chrysosperma</name>
    <dbReference type="NCBI Taxonomy" id="252740"/>
    <lineage>
        <taxon>Eukaryota</taxon>
        <taxon>Fungi</taxon>
        <taxon>Dikarya</taxon>
        <taxon>Ascomycota</taxon>
        <taxon>Pezizomycotina</taxon>
        <taxon>Sordariomycetes</taxon>
        <taxon>Sordariomycetidae</taxon>
        <taxon>Diaporthales</taxon>
        <taxon>Cytosporaceae</taxon>
        <taxon>Cytospora</taxon>
    </lineage>
</organism>
<dbReference type="STRING" id="252740.A0A423VR77"/>
<gene>
    <name evidence="5" type="ORF">VSDG_06810</name>
</gene>
<dbReference type="EMBL" id="LJZO01000032">
    <property type="protein sequence ID" value="ROV93516.1"/>
    <property type="molecule type" value="Genomic_DNA"/>
</dbReference>
<evidence type="ECO:0000259" key="4">
    <source>
        <dbReference type="Pfam" id="PF05368"/>
    </source>
</evidence>
<dbReference type="InterPro" id="IPR036291">
    <property type="entry name" value="NAD(P)-bd_dom_sf"/>
</dbReference>
<dbReference type="Pfam" id="PF05368">
    <property type="entry name" value="NmrA"/>
    <property type="match status" value="1"/>
</dbReference>
<dbReference type="Gene3D" id="3.90.25.10">
    <property type="entry name" value="UDP-galactose 4-epimerase, domain 1"/>
    <property type="match status" value="1"/>
</dbReference>
<protein>
    <recommendedName>
        <fullName evidence="4">NmrA-like domain-containing protein</fullName>
    </recommendedName>
</protein>
<dbReference type="OrthoDB" id="9984533at2759"/>
<proteinExistence type="predicted"/>
<name>A0A423VR77_CYTCH</name>
<feature type="compositionally biased region" description="Acidic residues" evidence="3">
    <location>
        <begin position="335"/>
        <end position="351"/>
    </location>
</feature>
<dbReference type="GO" id="GO:0016491">
    <property type="term" value="F:oxidoreductase activity"/>
    <property type="evidence" value="ECO:0007669"/>
    <property type="project" value="UniProtKB-KW"/>
</dbReference>
<dbReference type="InterPro" id="IPR045312">
    <property type="entry name" value="PCBER-like"/>
</dbReference>
<feature type="region of interest" description="Disordered" evidence="3">
    <location>
        <begin position="403"/>
        <end position="423"/>
    </location>
</feature>
<dbReference type="Proteomes" id="UP000284375">
    <property type="component" value="Unassembled WGS sequence"/>
</dbReference>
<dbReference type="InterPro" id="IPR051609">
    <property type="entry name" value="NmrA/Isoflavone_reductase-like"/>
</dbReference>
<keyword evidence="1" id="KW-0521">NADP</keyword>
<dbReference type="Gene3D" id="3.40.50.720">
    <property type="entry name" value="NAD(P)-binding Rossmann-like Domain"/>
    <property type="match status" value="1"/>
</dbReference>
<dbReference type="SUPFAM" id="SSF51735">
    <property type="entry name" value="NAD(P)-binding Rossmann-fold domains"/>
    <property type="match status" value="1"/>
</dbReference>
<feature type="region of interest" description="Disordered" evidence="3">
    <location>
        <begin position="335"/>
        <end position="361"/>
    </location>
</feature>
<evidence type="ECO:0000256" key="1">
    <source>
        <dbReference type="ARBA" id="ARBA00022857"/>
    </source>
</evidence>
<keyword evidence="6" id="KW-1185">Reference proteome</keyword>
<comment type="caution">
    <text evidence="5">The sequence shown here is derived from an EMBL/GenBank/DDBJ whole genome shotgun (WGS) entry which is preliminary data.</text>
</comment>
<evidence type="ECO:0000313" key="5">
    <source>
        <dbReference type="EMBL" id="ROV93516.1"/>
    </source>
</evidence>
<feature type="domain" description="NmrA-like" evidence="4">
    <location>
        <begin position="41"/>
        <end position="277"/>
    </location>
</feature>
<keyword evidence="2" id="KW-0560">Oxidoreductase</keyword>
<dbReference type="PANTHER" id="PTHR47706">
    <property type="entry name" value="NMRA-LIKE FAMILY PROTEIN"/>
    <property type="match status" value="1"/>
</dbReference>
<sequence length="423" mass="46969">MQQTKESNSKDPIPTSYKYSGILHQIHSSPAPSLLAMSIVKVTLVGATGDLGASMLDAFVAEGTFKVTVLQRASSKSKPAHPDKINIVTISDGLPLDELTEKLRGQDAVVVCYRAKDASEQIKFGEAAVAAGVKRLIPADFGSCDSNGERERELVKLFDRKVQIRESLQRLAAENDGFSWTSLVNGHFFDWGLRADFLHFNLKTKKAEIIDNGNQKSSQATLAQIAKATVRILQRPEVTKNRMLFIQSFCVSQNEVLQSLENATGAKWETVRYDSEDFIREKKALADKGDLDAIEDLVFVLGAINGNWEEKPDFAMDLLGLENEDLDKVVQKVVDEDDEDGDDGYDDEESDASLRRKKPRLNGQHDVREAVKVEDIQDLERIKAYLNDALLFINKIGIARRAEKPPSSADGKARSDFINGCEH</sequence>
<dbReference type="CDD" id="cd05259">
    <property type="entry name" value="PCBER_SDR_a"/>
    <property type="match status" value="1"/>
</dbReference>